<gene>
    <name evidence="1" type="ORF">XELAEV_18023381mg</name>
</gene>
<reference evidence="2" key="1">
    <citation type="journal article" date="2016" name="Nature">
        <title>Genome evolution in the allotetraploid frog Xenopus laevis.</title>
        <authorList>
            <person name="Session A.M."/>
            <person name="Uno Y."/>
            <person name="Kwon T."/>
            <person name="Chapman J.A."/>
            <person name="Toyoda A."/>
            <person name="Takahashi S."/>
            <person name="Fukui A."/>
            <person name="Hikosaka A."/>
            <person name="Suzuki A."/>
            <person name="Kondo M."/>
            <person name="van Heeringen S.J."/>
            <person name="Quigley I."/>
            <person name="Heinz S."/>
            <person name="Ogino H."/>
            <person name="Ochi H."/>
            <person name="Hellsten U."/>
            <person name="Lyons J.B."/>
            <person name="Simakov O."/>
            <person name="Putnam N."/>
            <person name="Stites J."/>
            <person name="Kuroki Y."/>
            <person name="Tanaka T."/>
            <person name="Michiue T."/>
            <person name="Watanabe M."/>
            <person name="Bogdanovic O."/>
            <person name="Lister R."/>
            <person name="Georgiou G."/>
            <person name="Paranjpe S.S."/>
            <person name="van Kruijsbergen I."/>
            <person name="Shu S."/>
            <person name="Carlson J."/>
            <person name="Kinoshita T."/>
            <person name="Ohta Y."/>
            <person name="Mawaribuchi S."/>
            <person name="Jenkins J."/>
            <person name="Grimwood J."/>
            <person name="Schmutz J."/>
            <person name="Mitros T."/>
            <person name="Mozaffari S.V."/>
            <person name="Suzuki Y."/>
            <person name="Haramoto Y."/>
            <person name="Yamamoto T.S."/>
            <person name="Takagi C."/>
            <person name="Heald R."/>
            <person name="Miller K."/>
            <person name="Haudenschild C."/>
            <person name="Kitzman J."/>
            <person name="Nakayama T."/>
            <person name="Izutsu Y."/>
            <person name="Robert J."/>
            <person name="Fortriede J."/>
            <person name="Burns K."/>
            <person name="Lotay V."/>
            <person name="Karimi K."/>
            <person name="Yasuoka Y."/>
            <person name="Dichmann D.S."/>
            <person name="Flajnik M.F."/>
            <person name="Houston D.W."/>
            <person name="Shendure J."/>
            <person name="DuPasquier L."/>
            <person name="Vize P.D."/>
            <person name="Zorn A.M."/>
            <person name="Ito M."/>
            <person name="Marcotte E.M."/>
            <person name="Wallingford J.B."/>
            <person name="Ito Y."/>
            <person name="Asashima M."/>
            <person name="Ueno N."/>
            <person name="Matsuda Y."/>
            <person name="Veenstra G.J."/>
            <person name="Fujiyama A."/>
            <person name="Harland R.M."/>
            <person name="Taira M."/>
            <person name="Rokhsar D.S."/>
        </authorList>
    </citation>
    <scope>NUCLEOTIDE SEQUENCE [LARGE SCALE GENOMIC DNA]</scope>
    <source>
        <strain evidence="2">J</strain>
    </source>
</reference>
<dbReference type="EMBL" id="CM004472">
    <property type="protein sequence ID" value="OCT85217.1"/>
    <property type="molecule type" value="Genomic_DNA"/>
</dbReference>
<name>A0A974HP17_XENLA</name>
<organism evidence="1 2">
    <name type="scientific">Xenopus laevis</name>
    <name type="common">African clawed frog</name>
    <dbReference type="NCBI Taxonomy" id="8355"/>
    <lineage>
        <taxon>Eukaryota</taxon>
        <taxon>Metazoa</taxon>
        <taxon>Chordata</taxon>
        <taxon>Craniata</taxon>
        <taxon>Vertebrata</taxon>
        <taxon>Euteleostomi</taxon>
        <taxon>Amphibia</taxon>
        <taxon>Batrachia</taxon>
        <taxon>Anura</taxon>
        <taxon>Pipoidea</taxon>
        <taxon>Pipidae</taxon>
        <taxon>Xenopodinae</taxon>
        <taxon>Xenopus</taxon>
        <taxon>Xenopus</taxon>
    </lineage>
</organism>
<dbReference type="Proteomes" id="UP000694892">
    <property type="component" value="Chromosome 4L"/>
</dbReference>
<sequence>MQVVPIMGCSGRVSPLSELLNNQGRSWTLCRLKFALKVPPAAFLLPLVLSGVLLSEGHVVPHASERRNKSARAPVVISAGYAYCGVCGRITNPAEAAFHSPAVLGFGSRHRDRRPPGGLSVTHERLISASHRRRNCCWTPEYATSRSPAVCPLRLHFHCS</sequence>
<protein>
    <submittedName>
        <fullName evidence="1">Uncharacterized protein</fullName>
    </submittedName>
</protein>
<evidence type="ECO:0000313" key="1">
    <source>
        <dbReference type="EMBL" id="OCT85217.1"/>
    </source>
</evidence>
<proteinExistence type="predicted"/>
<evidence type="ECO:0000313" key="2">
    <source>
        <dbReference type="Proteomes" id="UP000694892"/>
    </source>
</evidence>
<dbReference type="AlphaFoldDB" id="A0A974HP17"/>
<accession>A0A974HP17</accession>